<protein>
    <submittedName>
        <fullName evidence="2">Uncharacterized protein</fullName>
    </submittedName>
</protein>
<accession>A0A0V7ZJE2</accession>
<dbReference type="EMBL" id="LMTZ01000120">
    <property type="protein sequence ID" value="KST64524.1"/>
    <property type="molecule type" value="Genomic_DNA"/>
</dbReference>
<dbReference type="OrthoDB" id="581816at2"/>
<feature type="transmembrane region" description="Helical" evidence="1">
    <location>
        <begin position="7"/>
        <end position="27"/>
    </location>
</feature>
<sequence length="215" mass="24617">MKNSSLVGWSLVIASSLFILLITGLIFYVGVNEQTIRTVLRFTSVTSVVPFLLVFVSKPCSYIQRLQEYSLWIENYRRYLWLILSISHLVHLFGIFVFVQLRVKQVPGYIWFTGGIAYLIIMIFAVMELVNSSIFDEVSKGVSDSFSKLIYVSGIWYIWLYFLFAYVGAASGYSPLTKGRQLFYTIPAAIIFIATALLHVLVRIRYKKLDSLSSE</sequence>
<dbReference type="RefSeq" id="WP_027843936.1">
    <property type="nucleotide sequence ID" value="NZ_LMTZ01000120.1"/>
</dbReference>
<feature type="transmembrane region" description="Helical" evidence="1">
    <location>
        <begin position="39"/>
        <end position="58"/>
    </location>
</feature>
<organism evidence="2 3">
    <name type="scientific">Mastigocoleus testarum BC008</name>
    <dbReference type="NCBI Taxonomy" id="371196"/>
    <lineage>
        <taxon>Bacteria</taxon>
        <taxon>Bacillati</taxon>
        <taxon>Cyanobacteriota</taxon>
        <taxon>Cyanophyceae</taxon>
        <taxon>Nostocales</taxon>
        <taxon>Hapalosiphonaceae</taxon>
        <taxon>Mastigocoleus</taxon>
    </lineage>
</organism>
<feature type="transmembrane region" description="Helical" evidence="1">
    <location>
        <begin position="79"/>
        <end position="103"/>
    </location>
</feature>
<comment type="caution">
    <text evidence="2">The sequence shown here is derived from an EMBL/GenBank/DDBJ whole genome shotgun (WGS) entry which is preliminary data.</text>
</comment>
<dbReference type="Proteomes" id="UP000053372">
    <property type="component" value="Unassembled WGS sequence"/>
</dbReference>
<name>A0A0V7ZJE2_9CYAN</name>
<keyword evidence="3" id="KW-1185">Reference proteome</keyword>
<feature type="transmembrane region" description="Helical" evidence="1">
    <location>
        <begin position="181"/>
        <end position="202"/>
    </location>
</feature>
<evidence type="ECO:0000256" key="1">
    <source>
        <dbReference type="SAM" id="Phobius"/>
    </source>
</evidence>
<proteinExistence type="predicted"/>
<keyword evidence="1" id="KW-0812">Transmembrane</keyword>
<evidence type="ECO:0000313" key="2">
    <source>
        <dbReference type="EMBL" id="KST64524.1"/>
    </source>
</evidence>
<feature type="transmembrane region" description="Helical" evidence="1">
    <location>
        <begin position="109"/>
        <end position="129"/>
    </location>
</feature>
<feature type="transmembrane region" description="Helical" evidence="1">
    <location>
        <begin position="149"/>
        <end position="169"/>
    </location>
</feature>
<reference evidence="2 3" key="1">
    <citation type="journal article" date="2015" name="Genome Announc.">
        <title>Draft Genome of the Euendolithic (true boring) Cyanobacterium Mastigocoleus testarum strain BC008.</title>
        <authorList>
            <person name="Guida B.S."/>
            <person name="Garcia-Pichel F."/>
        </authorList>
    </citation>
    <scope>NUCLEOTIDE SEQUENCE [LARGE SCALE GENOMIC DNA]</scope>
    <source>
        <strain evidence="2 3">BC008</strain>
    </source>
</reference>
<keyword evidence="1" id="KW-1133">Transmembrane helix</keyword>
<keyword evidence="1" id="KW-0472">Membrane</keyword>
<gene>
    <name evidence="2" type="ORF">BC008_18010</name>
</gene>
<dbReference type="AlphaFoldDB" id="A0A0V7ZJE2"/>
<evidence type="ECO:0000313" key="3">
    <source>
        <dbReference type="Proteomes" id="UP000053372"/>
    </source>
</evidence>